<feature type="compositionally biased region" description="Polar residues" evidence="1">
    <location>
        <begin position="215"/>
        <end position="227"/>
    </location>
</feature>
<organism evidence="3 4">
    <name type="scientific">Dyadobacter subterraneus</name>
    <dbReference type="NCBI Taxonomy" id="2773304"/>
    <lineage>
        <taxon>Bacteria</taxon>
        <taxon>Pseudomonadati</taxon>
        <taxon>Bacteroidota</taxon>
        <taxon>Cytophagia</taxon>
        <taxon>Cytophagales</taxon>
        <taxon>Spirosomataceae</taxon>
        <taxon>Dyadobacter</taxon>
    </lineage>
</organism>
<dbReference type="RefSeq" id="WP_379992214.1">
    <property type="nucleotide sequence ID" value="NZ_JBHSRU010000008.1"/>
</dbReference>
<keyword evidence="2" id="KW-0472">Membrane</keyword>
<sequence>MARFISISANRKSLVLLMLALGFFYTKTSVAQTLSRKDADEIRVLAREKIKAFNDLLNAISNDDLSNYERKYMIMNSYMPSNDQIFFNDGVVVEDDVDPKHTSSSPELDTPIEKYLSNFDLFYTKSETNSIEFSNIVVSDAKINKYAYVKVFYTQQFKGKNSNTKDPYQPVSRVAELRADKGASGSWIVYLTSISFNSAANAIATPTTPVASATYESAKKNGTQPAVTESKPTDMKPQVSSAQQEKKPVEKFADQLSKTNQAQLSHDRKIASIKLGVGIAAFAFGAVTYAMLNKDFKDYKSKIANPEGLTSYAKPGIYISIGSAAVGLGVTVTSLLDFKKLKKK</sequence>
<feature type="region of interest" description="Disordered" evidence="1">
    <location>
        <begin position="215"/>
        <end position="249"/>
    </location>
</feature>
<evidence type="ECO:0000313" key="3">
    <source>
        <dbReference type="EMBL" id="MBE9462730.1"/>
    </source>
</evidence>
<gene>
    <name evidence="3" type="ORF">IEE83_12630</name>
</gene>
<protein>
    <submittedName>
        <fullName evidence="3">Uncharacterized protein</fullName>
    </submittedName>
</protein>
<feature type="transmembrane region" description="Helical" evidence="2">
    <location>
        <begin position="273"/>
        <end position="292"/>
    </location>
</feature>
<proteinExistence type="predicted"/>
<keyword evidence="4" id="KW-1185">Reference proteome</keyword>
<accession>A0ABR9WBC5</accession>
<keyword evidence="2" id="KW-1133">Transmembrane helix</keyword>
<keyword evidence="2" id="KW-0812">Transmembrane</keyword>
<name>A0ABR9WBC5_9BACT</name>
<evidence type="ECO:0000256" key="1">
    <source>
        <dbReference type="SAM" id="MobiDB-lite"/>
    </source>
</evidence>
<feature type="transmembrane region" description="Helical" evidence="2">
    <location>
        <begin position="317"/>
        <end position="336"/>
    </location>
</feature>
<dbReference type="EMBL" id="JACYGY010000001">
    <property type="protein sequence ID" value="MBE9462730.1"/>
    <property type="molecule type" value="Genomic_DNA"/>
</dbReference>
<dbReference type="Proteomes" id="UP000634134">
    <property type="component" value="Unassembled WGS sequence"/>
</dbReference>
<reference evidence="4" key="1">
    <citation type="submission" date="2023-07" db="EMBL/GenBank/DDBJ databases">
        <title>Dyadobacter sp. nov 'subterranea' isolated from contaminted grondwater.</title>
        <authorList>
            <person name="Szabo I."/>
            <person name="Al-Omari J."/>
            <person name="Szerdahelyi S.G."/>
            <person name="Rado J."/>
        </authorList>
    </citation>
    <scope>NUCLEOTIDE SEQUENCE [LARGE SCALE GENOMIC DNA]</scope>
    <source>
        <strain evidence="4">UP-52</strain>
    </source>
</reference>
<comment type="caution">
    <text evidence="3">The sequence shown here is derived from an EMBL/GenBank/DDBJ whole genome shotgun (WGS) entry which is preliminary data.</text>
</comment>
<evidence type="ECO:0000313" key="4">
    <source>
        <dbReference type="Proteomes" id="UP000634134"/>
    </source>
</evidence>
<evidence type="ECO:0000256" key="2">
    <source>
        <dbReference type="SAM" id="Phobius"/>
    </source>
</evidence>